<feature type="region of interest" description="Disordered" evidence="2">
    <location>
        <begin position="209"/>
        <end position="231"/>
    </location>
</feature>
<feature type="coiled-coil region" evidence="1">
    <location>
        <begin position="119"/>
        <end position="165"/>
    </location>
</feature>
<feature type="region of interest" description="Disordered" evidence="2">
    <location>
        <begin position="1"/>
        <end position="26"/>
    </location>
</feature>
<dbReference type="Proteomes" id="UP000008204">
    <property type="component" value="Chromosome"/>
</dbReference>
<dbReference type="HOGENOM" id="CLU_078484_0_1_3"/>
<keyword evidence="4" id="KW-1185">Reference proteome</keyword>
<evidence type="ECO:0000313" key="4">
    <source>
        <dbReference type="Proteomes" id="UP000008204"/>
    </source>
</evidence>
<dbReference type="SUPFAM" id="SSF58113">
    <property type="entry name" value="Apolipoprotein A-I"/>
    <property type="match status" value="1"/>
</dbReference>
<accession>B7JWQ2</accession>
<organism evidence="3 4">
    <name type="scientific">Rippkaea orientalis (strain PCC 8801 / RF-1)</name>
    <name type="common">Cyanothece sp. (strain PCC 8801)</name>
    <dbReference type="NCBI Taxonomy" id="41431"/>
    <lineage>
        <taxon>Bacteria</taxon>
        <taxon>Bacillati</taxon>
        <taxon>Cyanobacteriota</taxon>
        <taxon>Cyanophyceae</taxon>
        <taxon>Oscillatoriophycideae</taxon>
        <taxon>Chroococcales</taxon>
        <taxon>Aphanothecaceae</taxon>
        <taxon>Rippkaea</taxon>
        <taxon>Rippkaea orientalis</taxon>
    </lineage>
</organism>
<feature type="compositionally biased region" description="Polar residues" evidence="2">
    <location>
        <begin position="1"/>
        <end position="21"/>
    </location>
</feature>
<dbReference type="KEGG" id="cyp:PCC8801_0610"/>
<dbReference type="CDD" id="cd06503">
    <property type="entry name" value="ATP-synt_Fo_b"/>
    <property type="match status" value="1"/>
</dbReference>
<keyword evidence="1" id="KW-0175">Coiled coil</keyword>
<evidence type="ECO:0000256" key="2">
    <source>
        <dbReference type="SAM" id="MobiDB-lite"/>
    </source>
</evidence>
<protein>
    <submittedName>
        <fullName evidence="3">Uncharacterized protein</fullName>
    </submittedName>
</protein>
<sequence length="231" mass="26410">MTMVRRNSSSRNEPVNHQNAASMDHQGGDFDIQQELARLQEMIYESFHIPLTRWTMVDEGKLLDQLDLIGEKIPECIRKALAVLDQEQEILAEAEAYAQRIIQSANQKAAQILDETGIIQQAQQEANQIRQQVNQECQAIQEQTIAEIEQLRQVTTAEIQQFRQNSFAECQKLQEDADTYADSVLTQLEQELSQMLGVVRNGRQQLYDNSAKRTQSIAPNKTSNPVKKRLQ</sequence>
<dbReference type="eggNOG" id="COG1193">
    <property type="taxonomic scope" value="Bacteria"/>
</dbReference>
<dbReference type="AlphaFoldDB" id="B7JWQ2"/>
<reference evidence="4" key="1">
    <citation type="journal article" date="2011" name="MBio">
        <title>Novel metabolic attributes of the genus Cyanothece, comprising a group of unicellular nitrogen-fixing Cyanobacteria.</title>
        <authorList>
            <person name="Bandyopadhyay A."/>
            <person name="Elvitigala T."/>
            <person name="Welsh E."/>
            <person name="Stockel J."/>
            <person name="Liberton M."/>
            <person name="Min H."/>
            <person name="Sherman L.A."/>
            <person name="Pakrasi H.B."/>
        </authorList>
    </citation>
    <scope>NUCLEOTIDE SEQUENCE [LARGE SCALE GENOMIC DNA]</scope>
    <source>
        <strain evidence="4">PCC 8801</strain>
    </source>
</reference>
<gene>
    <name evidence="3" type="ordered locus">PCC8801_0610</name>
</gene>
<evidence type="ECO:0000256" key="1">
    <source>
        <dbReference type="SAM" id="Coils"/>
    </source>
</evidence>
<feature type="compositionally biased region" description="Polar residues" evidence="2">
    <location>
        <begin position="209"/>
        <end position="225"/>
    </location>
</feature>
<evidence type="ECO:0000313" key="3">
    <source>
        <dbReference type="EMBL" id="ACK64698.1"/>
    </source>
</evidence>
<dbReference type="OrthoDB" id="511915at2"/>
<proteinExistence type="predicted"/>
<dbReference type="STRING" id="41431.PCC8801_0610"/>
<name>B7JWQ2_RIPO1</name>
<dbReference type="EMBL" id="CP001287">
    <property type="protein sequence ID" value="ACK64698.1"/>
    <property type="molecule type" value="Genomic_DNA"/>
</dbReference>